<dbReference type="AlphaFoldDB" id="A0A645JC92"/>
<organism evidence="2">
    <name type="scientific">bioreactor metagenome</name>
    <dbReference type="NCBI Taxonomy" id="1076179"/>
    <lineage>
        <taxon>unclassified sequences</taxon>
        <taxon>metagenomes</taxon>
        <taxon>ecological metagenomes</taxon>
    </lineage>
</organism>
<dbReference type="Gene3D" id="1.10.443.10">
    <property type="entry name" value="Intergrase catalytic core"/>
    <property type="match status" value="1"/>
</dbReference>
<accession>A0A645JC92</accession>
<evidence type="ECO:0000256" key="1">
    <source>
        <dbReference type="ARBA" id="ARBA00023172"/>
    </source>
</evidence>
<dbReference type="InterPro" id="IPR013762">
    <property type="entry name" value="Integrase-like_cat_sf"/>
</dbReference>
<protein>
    <recommendedName>
        <fullName evidence="3">Tyr recombinase domain-containing protein</fullName>
    </recommendedName>
</protein>
<dbReference type="EMBL" id="VSSQ01137739">
    <property type="protein sequence ID" value="MPN61308.1"/>
    <property type="molecule type" value="Genomic_DNA"/>
</dbReference>
<dbReference type="InterPro" id="IPR011010">
    <property type="entry name" value="DNA_brk_join_enz"/>
</dbReference>
<reference evidence="2" key="1">
    <citation type="submission" date="2019-08" db="EMBL/GenBank/DDBJ databases">
        <authorList>
            <person name="Kucharzyk K."/>
            <person name="Murdoch R.W."/>
            <person name="Higgins S."/>
            <person name="Loffler F."/>
        </authorList>
    </citation>
    <scope>NUCLEOTIDE SEQUENCE</scope>
</reference>
<evidence type="ECO:0008006" key="3">
    <source>
        <dbReference type="Google" id="ProtNLM"/>
    </source>
</evidence>
<comment type="caution">
    <text evidence="2">The sequence shown here is derived from an EMBL/GenBank/DDBJ whole genome shotgun (WGS) entry which is preliminary data.</text>
</comment>
<gene>
    <name evidence="2" type="ORF">SDC9_209043</name>
</gene>
<keyword evidence="1" id="KW-0233">DNA recombination</keyword>
<dbReference type="SUPFAM" id="SSF56349">
    <property type="entry name" value="DNA breaking-rejoining enzymes"/>
    <property type="match status" value="1"/>
</dbReference>
<dbReference type="GO" id="GO:0015074">
    <property type="term" value="P:DNA integration"/>
    <property type="evidence" value="ECO:0007669"/>
    <property type="project" value="InterPro"/>
</dbReference>
<dbReference type="GO" id="GO:0003677">
    <property type="term" value="F:DNA binding"/>
    <property type="evidence" value="ECO:0007669"/>
    <property type="project" value="InterPro"/>
</dbReference>
<evidence type="ECO:0000313" key="2">
    <source>
        <dbReference type="EMBL" id="MPN61308.1"/>
    </source>
</evidence>
<dbReference type="GO" id="GO:0006310">
    <property type="term" value="P:DNA recombination"/>
    <property type="evidence" value="ECO:0007669"/>
    <property type="project" value="UniProtKB-KW"/>
</dbReference>
<name>A0A645JC92_9ZZZZ</name>
<sequence>MNDALKEMGYKAGIKSPQRIVYFRQNERIEEVHPKYALLSCHCGRRTFVVNGLYLGIPPHVIMEWTGHYDYKSMKPYIKVVDKLKEKEMTKFNISISK</sequence>
<proteinExistence type="predicted"/>